<feature type="transmembrane region" description="Helical" evidence="1">
    <location>
        <begin position="169"/>
        <end position="191"/>
    </location>
</feature>
<feature type="transmembrane region" description="Helical" evidence="1">
    <location>
        <begin position="95"/>
        <end position="117"/>
    </location>
</feature>
<comment type="caution">
    <text evidence="2">The sequence shown here is derived from an EMBL/GenBank/DDBJ whole genome shotgun (WGS) entry which is preliminary data.</text>
</comment>
<protein>
    <submittedName>
        <fullName evidence="2">CbtA family protein</fullName>
    </submittedName>
</protein>
<keyword evidence="1" id="KW-1133">Transmembrane helix</keyword>
<gene>
    <name evidence="2" type="ORF">HF577_12305</name>
</gene>
<dbReference type="EMBL" id="JAAXKY010000031">
    <property type="protein sequence ID" value="NMH77861.1"/>
    <property type="molecule type" value="Genomic_DNA"/>
</dbReference>
<evidence type="ECO:0000313" key="2">
    <source>
        <dbReference type="EMBL" id="NMH77861.1"/>
    </source>
</evidence>
<dbReference type="InterPro" id="IPR012666">
    <property type="entry name" value="CbtA_put"/>
</dbReference>
<evidence type="ECO:0000256" key="1">
    <source>
        <dbReference type="SAM" id="Phobius"/>
    </source>
</evidence>
<feature type="transmembrane region" description="Helical" evidence="1">
    <location>
        <begin position="63"/>
        <end position="83"/>
    </location>
</feature>
<feature type="transmembrane region" description="Helical" evidence="1">
    <location>
        <begin position="211"/>
        <end position="229"/>
    </location>
</feature>
<dbReference type="Pfam" id="PF09490">
    <property type="entry name" value="CbtA"/>
    <property type="match status" value="1"/>
</dbReference>
<reference evidence="2 3" key="1">
    <citation type="submission" date="2020-04" db="EMBL/GenBank/DDBJ databases">
        <authorList>
            <person name="Klaysubun C."/>
            <person name="Duangmal K."/>
            <person name="Lipun K."/>
        </authorList>
    </citation>
    <scope>NUCLEOTIDE SEQUENCE [LARGE SCALE GENOMIC DNA]</scope>
    <source>
        <strain evidence="2 3">JCM 11839</strain>
    </source>
</reference>
<keyword evidence="3" id="KW-1185">Reference proteome</keyword>
<feature type="transmembrane region" description="Helical" evidence="1">
    <location>
        <begin position="137"/>
        <end position="157"/>
    </location>
</feature>
<keyword evidence="1" id="KW-0812">Transmembrane</keyword>
<evidence type="ECO:0000313" key="3">
    <source>
        <dbReference type="Proteomes" id="UP001296706"/>
    </source>
</evidence>
<name>A0ABX1RFD5_9PSEU</name>
<dbReference type="Proteomes" id="UP001296706">
    <property type="component" value="Unassembled WGS sequence"/>
</dbReference>
<organism evidence="2 3">
    <name type="scientific">Pseudonocardia xinjiangensis</name>
    <dbReference type="NCBI Taxonomy" id="75289"/>
    <lineage>
        <taxon>Bacteria</taxon>
        <taxon>Bacillati</taxon>
        <taxon>Actinomycetota</taxon>
        <taxon>Actinomycetes</taxon>
        <taxon>Pseudonocardiales</taxon>
        <taxon>Pseudonocardiaceae</taxon>
        <taxon>Pseudonocardia</taxon>
    </lineage>
</organism>
<proteinExistence type="predicted"/>
<dbReference type="RefSeq" id="WP_169395934.1">
    <property type="nucleotide sequence ID" value="NZ_BAAAJH010000003.1"/>
</dbReference>
<accession>A0ABX1RFD5</accession>
<sequence>MVRSLLVRGMIAGLVAGLVAFVFARVFGEPALEGGIAYEDMVSAASGETGGPALVSRGVQSSIGLAVGYLIYGVAVGGILALVHATAQGRLGRLGVRGTAVVVALVGFTSAVLVPFLKYPANPPASSLDDTIGERTGLFVVMIVISVAGAVAATALCRRLADRLGWWNAVLSAAGGYVVLVGLAAFLLPAISETPRDFPAAVLYDFRLASLGGHVVLWTALTLVFATLADRATRPSALAGAVPTRAS</sequence>
<keyword evidence="1" id="KW-0472">Membrane</keyword>